<dbReference type="AlphaFoldDB" id="K3WUS8"/>
<accession>K3WUS8</accession>
<reference evidence="1" key="3">
    <citation type="submission" date="2015-02" db="UniProtKB">
        <authorList>
            <consortium name="EnsemblProtists"/>
        </authorList>
    </citation>
    <scope>IDENTIFICATION</scope>
    <source>
        <strain evidence="1">DAOM BR144</strain>
    </source>
</reference>
<reference evidence="2" key="1">
    <citation type="journal article" date="2010" name="Genome Biol.">
        <title>Genome sequence of the necrotrophic plant pathogen Pythium ultimum reveals original pathogenicity mechanisms and effector repertoire.</title>
        <authorList>
            <person name="Levesque C.A."/>
            <person name="Brouwer H."/>
            <person name="Cano L."/>
            <person name="Hamilton J.P."/>
            <person name="Holt C."/>
            <person name="Huitema E."/>
            <person name="Raffaele S."/>
            <person name="Robideau G.P."/>
            <person name="Thines M."/>
            <person name="Win J."/>
            <person name="Zerillo M.M."/>
            <person name="Beakes G.W."/>
            <person name="Boore J.L."/>
            <person name="Busam D."/>
            <person name="Dumas B."/>
            <person name="Ferriera S."/>
            <person name="Fuerstenberg S.I."/>
            <person name="Gachon C.M."/>
            <person name="Gaulin E."/>
            <person name="Govers F."/>
            <person name="Grenville-Briggs L."/>
            <person name="Horner N."/>
            <person name="Hostetler J."/>
            <person name="Jiang R.H."/>
            <person name="Johnson J."/>
            <person name="Krajaejun T."/>
            <person name="Lin H."/>
            <person name="Meijer H.J."/>
            <person name="Moore B."/>
            <person name="Morris P."/>
            <person name="Phuntmart V."/>
            <person name="Puiu D."/>
            <person name="Shetty J."/>
            <person name="Stajich J.E."/>
            <person name="Tripathy S."/>
            <person name="Wawra S."/>
            <person name="van West P."/>
            <person name="Whitty B.R."/>
            <person name="Coutinho P.M."/>
            <person name="Henrissat B."/>
            <person name="Martin F."/>
            <person name="Thomas P.D."/>
            <person name="Tyler B.M."/>
            <person name="De Vries R.P."/>
            <person name="Kamoun S."/>
            <person name="Yandell M."/>
            <person name="Tisserat N."/>
            <person name="Buell C.R."/>
        </authorList>
    </citation>
    <scope>NUCLEOTIDE SEQUENCE</scope>
    <source>
        <strain evidence="2">DAOM:BR144</strain>
    </source>
</reference>
<reference evidence="2" key="2">
    <citation type="submission" date="2010-04" db="EMBL/GenBank/DDBJ databases">
        <authorList>
            <person name="Buell R."/>
            <person name="Hamilton J."/>
            <person name="Hostetler J."/>
        </authorList>
    </citation>
    <scope>NUCLEOTIDE SEQUENCE [LARGE SCALE GENOMIC DNA]</scope>
    <source>
        <strain evidence="2">DAOM:BR144</strain>
    </source>
</reference>
<dbReference type="Proteomes" id="UP000019132">
    <property type="component" value="Unassembled WGS sequence"/>
</dbReference>
<dbReference type="EnsemblProtists" id="PYU1_T008725">
    <property type="protein sequence ID" value="PYU1_T008725"/>
    <property type="gene ID" value="PYU1_G008708"/>
</dbReference>
<dbReference type="HOGENOM" id="CLU_2676539_0_0_1"/>
<protein>
    <submittedName>
        <fullName evidence="1">Uncharacterized protein</fullName>
    </submittedName>
</protein>
<proteinExistence type="predicted"/>
<sequence length="75" mass="8530">MSTNKNVSHACMCMCMCSNGKRVTPPTAEEGIRLLMWNTEYRRQWLETLLRKRTSPSSPCAFICCSHTAYSSHGQ</sequence>
<keyword evidence="2" id="KW-1185">Reference proteome</keyword>
<name>K3WUS8_GLOUD</name>
<dbReference type="VEuPathDB" id="FungiDB:PYU1_G008708"/>
<evidence type="ECO:0000313" key="1">
    <source>
        <dbReference type="EnsemblProtists" id="PYU1_T008725"/>
    </source>
</evidence>
<dbReference type="EMBL" id="GL376558">
    <property type="status" value="NOT_ANNOTATED_CDS"/>
    <property type="molecule type" value="Genomic_DNA"/>
</dbReference>
<evidence type="ECO:0000313" key="2">
    <source>
        <dbReference type="Proteomes" id="UP000019132"/>
    </source>
</evidence>
<dbReference type="InParanoid" id="K3WUS8"/>
<organism evidence="1 2">
    <name type="scientific">Globisporangium ultimum (strain ATCC 200006 / CBS 805.95 / DAOM BR144)</name>
    <name type="common">Pythium ultimum</name>
    <dbReference type="NCBI Taxonomy" id="431595"/>
    <lineage>
        <taxon>Eukaryota</taxon>
        <taxon>Sar</taxon>
        <taxon>Stramenopiles</taxon>
        <taxon>Oomycota</taxon>
        <taxon>Peronosporomycetes</taxon>
        <taxon>Pythiales</taxon>
        <taxon>Pythiaceae</taxon>
        <taxon>Globisporangium</taxon>
    </lineage>
</organism>